<feature type="region of interest" description="Disordered" evidence="2">
    <location>
        <begin position="71"/>
        <end position="166"/>
    </location>
</feature>
<feature type="compositionally biased region" description="Polar residues" evidence="2">
    <location>
        <begin position="121"/>
        <end position="139"/>
    </location>
</feature>
<gene>
    <name evidence="3" type="ORF">TCIL3000_0_31260</name>
</gene>
<evidence type="ECO:0000256" key="2">
    <source>
        <dbReference type="SAM" id="MobiDB-lite"/>
    </source>
</evidence>
<dbReference type="VEuPathDB" id="TriTrypDB:TcIL3000_0_31260"/>
<reference evidence="4" key="1">
    <citation type="submission" date="2011-07" db="EMBL/GenBank/DDBJ databases">
        <title>Divergent evolution of antigenic variation in African trypanosomes.</title>
        <authorList>
            <person name="Jackson A.P."/>
            <person name="Berry A."/>
            <person name="Allison H.C."/>
            <person name="Burton P."/>
            <person name="Anderson J."/>
            <person name="Aslett M."/>
            <person name="Brown R."/>
            <person name="Corton N."/>
            <person name="Harris D."/>
            <person name="Hauser H."/>
            <person name="Gamble J."/>
            <person name="Gilderthorp R."/>
            <person name="McQuillan J."/>
            <person name="Quail M.A."/>
            <person name="Sanders M."/>
            <person name="Van Tonder A."/>
            <person name="Ginger M.L."/>
            <person name="Donelson J.E."/>
            <person name="Field M.C."/>
            <person name="Barry J.D."/>
            <person name="Berriman M."/>
            <person name="Hertz-Fowler C."/>
        </authorList>
    </citation>
    <scope>NUCLEOTIDE SEQUENCE [LARGE SCALE GENOMIC DNA]</scope>
    <source>
        <strain evidence="4">IL3000</strain>
    </source>
</reference>
<protein>
    <submittedName>
        <fullName evidence="3">WGS project CAEQ00000000 data, annotated contig 1248</fullName>
    </submittedName>
</protein>
<name>F9W4X8_TRYCI</name>
<sequence>MSSDDIDAFRAELLRQKVIFEAELRRQRDTFEEKLSRVTQELADREADCRNLQAVVTILGKKVDTLHLKCPATPLRRPSPPGNPQRVRLSGFDAQRESTPARESHALRVPTLSARRPSAGRPQTPSPILQIGAHTSSVYAPSVSSAGSRYSSPSRQLNGRRPRLRS</sequence>
<dbReference type="Proteomes" id="UP000000702">
    <property type="component" value="Unassembled WGS sequence"/>
</dbReference>
<keyword evidence="4" id="KW-1185">Reference proteome</keyword>
<reference evidence="3 4" key="2">
    <citation type="journal article" date="2012" name="Proc. Natl. Acad. Sci. U.S.A.">
        <title>Antigenic diversity is generated by distinct evolutionary mechanisms in African trypanosome species.</title>
        <authorList>
            <person name="Jackson A.P."/>
            <person name="Berry A."/>
            <person name="Aslett M."/>
            <person name="Allison H.C."/>
            <person name="Burton P."/>
            <person name="Vavrova-Anderson J."/>
            <person name="Brown R."/>
            <person name="Browne H."/>
            <person name="Corton N."/>
            <person name="Hauser H."/>
            <person name="Gamble J."/>
            <person name="Gilderthorp R."/>
            <person name="Marcello L."/>
            <person name="McQuillan J."/>
            <person name="Otto T.D."/>
            <person name="Quail M.A."/>
            <person name="Sanders M.J."/>
            <person name="van Tonder A."/>
            <person name="Ginger M.L."/>
            <person name="Field M.C."/>
            <person name="Barry J.D."/>
            <person name="Hertz-Fowler C."/>
            <person name="Berriman M."/>
        </authorList>
    </citation>
    <scope>NUCLEOTIDE SEQUENCE [LARGE SCALE GENOMIC DNA]</scope>
    <source>
        <strain evidence="3 4">IL3000</strain>
    </source>
</reference>
<evidence type="ECO:0000256" key="1">
    <source>
        <dbReference type="SAM" id="Coils"/>
    </source>
</evidence>
<dbReference type="AlphaFoldDB" id="F9W4X8"/>
<feature type="compositionally biased region" description="Basic and acidic residues" evidence="2">
    <location>
        <begin position="94"/>
        <end position="106"/>
    </location>
</feature>
<accession>F9W4X8</accession>
<feature type="compositionally biased region" description="Low complexity" evidence="2">
    <location>
        <begin position="142"/>
        <end position="154"/>
    </location>
</feature>
<keyword evidence="1" id="KW-0175">Coiled coil</keyword>
<dbReference type="OMA" id="LQIGAHT"/>
<evidence type="ECO:0000313" key="4">
    <source>
        <dbReference type="Proteomes" id="UP000000702"/>
    </source>
</evidence>
<dbReference type="EMBL" id="CAEQ01000628">
    <property type="protein sequence ID" value="CCD12225.1"/>
    <property type="molecule type" value="Genomic_DNA"/>
</dbReference>
<comment type="caution">
    <text evidence="3">The sequence shown here is derived from an EMBL/GenBank/DDBJ whole genome shotgun (WGS) entry which is preliminary data.</text>
</comment>
<organism evidence="3 4">
    <name type="scientific">Trypanosoma congolense (strain IL3000)</name>
    <dbReference type="NCBI Taxonomy" id="1068625"/>
    <lineage>
        <taxon>Eukaryota</taxon>
        <taxon>Discoba</taxon>
        <taxon>Euglenozoa</taxon>
        <taxon>Kinetoplastea</taxon>
        <taxon>Metakinetoplastina</taxon>
        <taxon>Trypanosomatida</taxon>
        <taxon>Trypanosomatidae</taxon>
        <taxon>Trypanosoma</taxon>
        <taxon>Nannomonas</taxon>
    </lineage>
</organism>
<feature type="coiled-coil region" evidence="1">
    <location>
        <begin position="21"/>
        <end position="48"/>
    </location>
</feature>
<proteinExistence type="predicted"/>
<evidence type="ECO:0000313" key="3">
    <source>
        <dbReference type="EMBL" id="CCD12225.1"/>
    </source>
</evidence>